<evidence type="ECO:0000313" key="8">
    <source>
        <dbReference type="Proteomes" id="UP000326396"/>
    </source>
</evidence>
<dbReference type="InterPro" id="IPR045239">
    <property type="entry name" value="bHLH95_bHLH"/>
</dbReference>
<keyword evidence="8" id="KW-1185">Reference proteome</keyword>
<comment type="caution">
    <text evidence="7">The sequence shown here is derived from an EMBL/GenBank/DDBJ whole genome shotgun (WGS) entry which is preliminary data.</text>
</comment>
<dbReference type="GO" id="GO:0000978">
    <property type="term" value="F:RNA polymerase II cis-regulatory region sequence-specific DNA binding"/>
    <property type="evidence" value="ECO:0007669"/>
    <property type="project" value="TreeGrafter"/>
</dbReference>
<evidence type="ECO:0000256" key="4">
    <source>
        <dbReference type="ARBA" id="ARBA00023163"/>
    </source>
</evidence>
<dbReference type="Proteomes" id="UP000326396">
    <property type="component" value="Linkage Group LG15"/>
</dbReference>
<name>A0A5N6P2A7_9ASTR</name>
<evidence type="ECO:0000256" key="1">
    <source>
        <dbReference type="ARBA" id="ARBA00004123"/>
    </source>
</evidence>
<dbReference type="AlphaFoldDB" id="A0A5N6P2A7"/>
<keyword evidence="3" id="KW-0238">DNA-binding</keyword>
<dbReference type="InterPro" id="IPR036638">
    <property type="entry name" value="HLH_DNA-bd_sf"/>
</dbReference>
<evidence type="ECO:0000259" key="6">
    <source>
        <dbReference type="PROSITE" id="PS50888"/>
    </source>
</evidence>
<sequence length="443" mass="50331">MHRYDRFSDMVATEINSLGSNHGEFPKLVSSDSYSIYNGPNQNHIQNDHRQWSESESEPHSYSLTRYQSAPSSFYTNLLDESDFLDLHVDTSSNNEFFSPHQQQQQQQQQMIQSDSCEFRPNESLSRSMKHEPKESGIQKIDFLAKPHLRPSNINGICSHNNLESASRSRSMNSPSLNLIRQSSSPAGFLSTLHSERGMRDVDKSIISSSRLNNNINFSPGLSSSSSMCLKTGIKYRNQINDSPFKSLKRTRDAGDSITLNTQDRSLGLDTPGLVYHLSLPKTSSDMTNAENFLRFEQDLVPSKSRAKRGCATHPRSIAERDRRTRISNRMKKLQQLFPNMDKQTSIADMLDIAVQYIKDLQKDLQRDSFPSNFFMNTTTQSHHLITYPRNLHLRILPPPLQTLGRCSLENTGEFRLQGSVAWVCADYSVEIDGHRQVTFGGS</sequence>
<dbReference type="Gene3D" id="4.10.280.10">
    <property type="entry name" value="Helix-loop-helix DNA-binding domain"/>
    <property type="match status" value="1"/>
</dbReference>
<evidence type="ECO:0000256" key="5">
    <source>
        <dbReference type="ARBA" id="ARBA00023242"/>
    </source>
</evidence>
<dbReference type="OrthoDB" id="2019494at2759"/>
<dbReference type="Pfam" id="PF00010">
    <property type="entry name" value="HLH"/>
    <property type="match status" value="1"/>
</dbReference>
<reference evidence="7 8" key="1">
    <citation type="submission" date="2019-05" db="EMBL/GenBank/DDBJ databases">
        <title>Mikania micrantha, genome provides insights into the molecular mechanism of rapid growth.</title>
        <authorList>
            <person name="Liu B."/>
        </authorList>
    </citation>
    <scope>NUCLEOTIDE SEQUENCE [LARGE SCALE GENOMIC DNA]</scope>
    <source>
        <strain evidence="7">NLD-2019</strain>
        <tissue evidence="7">Leaf</tissue>
    </source>
</reference>
<dbReference type="InterPro" id="IPR045843">
    <property type="entry name" value="IND-like"/>
</dbReference>
<proteinExistence type="predicted"/>
<accession>A0A5N6P2A7</accession>
<dbReference type="PROSITE" id="PS50888">
    <property type="entry name" value="BHLH"/>
    <property type="match status" value="1"/>
</dbReference>
<dbReference type="PANTHER" id="PTHR16223:SF345">
    <property type="entry name" value="TRANSCRIPTION FACTOR BHLH130-LIKE"/>
    <property type="match status" value="1"/>
</dbReference>
<organism evidence="7 8">
    <name type="scientific">Mikania micrantha</name>
    <name type="common">bitter vine</name>
    <dbReference type="NCBI Taxonomy" id="192012"/>
    <lineage>
        <taxon>Eukaryota</taxon>
        <taxon>Viridiplantae</taxon>
        <taxon>Streptophyta</taxon>
        <taxon>Embryophyta</taxon>
        <taxon>Tracheophyta</taxon>
        <taxon>Spermatophyta</taxon>
        <taxon>Magnoliopsida</taxon>
        <taxon>eudicotyledons</taxon>
        <taxon>Gunneridae</taxon>
        <taxon>Pentapetalae</taxon>
        <taxon>asterids</taxon>
        <taxon>campanulids</taxon>
        <taxon>Asterales</taxon>
        <taxon>Asteraceae</taxon>
        <taxon>Asteroideae</taxon>
        <taxon>Heliantheae alliance</taxon>
        <taxon>Eupatorieae</taxon>
        <taxon>Mikania</taxon>
    </lineage>
</organism>
<comment type="subcellular location">
    <subcellularLocation>
        <location evidence="1">Nucleus</location>
    </subcellularLocation>
</comment>
<dbReference type="PANTHER" id="PTHR16223">
    <property type="entry name" value="TRANSCRIPTION FACTOR BHLH83-RELATED"/>
    <property type="match status" value="1"/>
</dbReference>
<evidence type="ECO:0000313" key="7">
    <source>
        <dbReference type="EMBL" id="KAD5802781.1"/>
    </source>
</evidence>
<dbReference type="InterPro" id="IPR011598">
    <property type="entry name" value="bHLH_dom"/>
</dbReference>
<keyword evidence="4" id="KW-0804">Transcription</keyword>
<dbReference type="GO" id="GO:0000981">
    <property type="term" value="F:DNA-binding transcription factor activity, RNA polymerase II-specific"/>
    <property type="evidence" value="ECO:0007669"/>
    <property type="project" value="TreeGrafter"/>
</dbReference>
<dbReference type="CDD" id="cd11393">
    <property type="entry name" value="bHLH_AtbHLH_like"/>
    <property type="match status" value="1"/>
</dbReference>
<dbReference type="SUPFAM" id="SSF47459">
    <property type="entry name" value="HLH, helix-loop-helix DNA-binding domain"/>
    <property type="match status" value="1"/>
</dbReference>
<dbReference type="EMBL" id="SZYD01000007">
    <property type="protein sequence ID" value="KAD5802781.1"/>
    <property type="molecule type" value="Genomic_DNA"/>
</dbReference>
<dbReference type="GO" id="GO:0005634">
    <property type="term" value="C:nucleus"/>
    <property type="evidence" value="ECO:0007669"/>
    <property type="project" value="UniProtKB-SubCell"/>
</dbReference>
<evidence type="ECO:0000256" key="3">
    <source>
        <dbReference type="ARBA" id="ARBA00023125"/>
    </source>
</evidence>
<keyword evidence="2" id="KW-0805">Transcription regulation</keyword>
<feature type="domain" description="BHLH" evidence="6">
    <location>
        <begin position="311"/>
        <end position="361"/>
    </location>
</feature>
<dbReference type="GO" id="GO:0046983">
    <property type="term" value="F:protein dimerization activity"/>
    <property type="evidence" value="ECO:0007669"/>
    <property type="project" value="InterPro"/>
</dbReference>
<protein>
    <recommendedName>
        <fullName evidence="6">BHLH domain-containing protein</fullName>
    </recommendedName>
</protein>
<gene>
    <name evidence="7" type="ORF">E3N88_14141</name>
</gene>
<keyword evidence="5" id="KW-0539">Nucleus</keyword>
<dbReference type="SMART" id="SM00353">
    <property type="entry name" value="HLH"/>
    <property type="match status" value="1"/>
</dbReference>
<evidence type="ECO:0000256" key="2">
    <source>
        <dbReference type="ARBA" id="ARBA00023015"/>
    </source>
</evidence>